<feature type="region of interest" description="Disordered" evidence="1">
    <location>
        <begin position="1"/>
        <end position="23"/>
    </location>
</feature>
<name>E8X4X0_GRATM</name>
<feature type="region of interest" description="Disordered" evidence="1">
    <location>
        <begin position="111"/>
        <end position="253"/>
    </location>
</feature>
<dbReference type="STRING" id="1198114.AciX9_3606"/>
<keyword evidence="2" id="KW-0472">Membrane</keyword>
<dbReference type="Proteomes" id="UP000000343">
    <property type="component" value="Chromosome"/>
</dbReference>
<dbReference type="eggNOG" id="COG0810">
    <property type="taxonomic scope" value="Bacteria"/>
</dbReference>
<proteinExistence type="predicted"/>
<feature type="compositionally biased region" description="Polar residues" evidence="1">
    <location>
        <begin position="115"/>
        <end position="128"/>
    </location>
</feature>
<feature type="compositionally biased region" description="Pro residues" evidence="1">
    <location>
        <begin position="174"/>
        <end position="187"/>
    </location>
</feature>
<feature type="compositionally biased region" description="Low complexity" evidence="1">
    <location>
        <begin position="215"/>
        <end position="226"/>
    </location>
</feature>
<dbReference type="KEGG" id="acm:AciX9_3606"/>
<dbReference type="PaxDb" id="1198114-AciX9_3606"/>
<keyword evidence="4" id="KW-1185">Reference proteome</keyword>
<reference evidence="4" key="1">
    <citation type="submission" date="2011-01" db="EMBL/GenBank/DDBJ databases">
        <title>Complete sequence of chromosome of Acidobacterium sp. MP5ACTX9.</title>
        <authorList>
            <consortium name="US DOE Joint Genome Institute"/>
            <person name="Lucas S."/>
            <person name="Copeland A."/>
            <person name="Lapidus A."/>
            <person name="Cheng J.-F."/>
            <person name="Goodwin L."/>
            <person name="Pitluck S."/>
            <person name="Teshima H."/>
            <person name="Detter J.C."/>
            <person name="Han C."/>
            <person name="Tapia R."/>
            <person name="Land M."/>
            <person name="Hauser L."/>
            <person name="Kyrpides N."/>
            <person name="Ivanova N."/>
            <person name="Ovchinnikova G."/>
            <person name="Pagani I."/>
            <person name="Rawat S.R."/>
            <person name="Mannisto M."/>
            <person name="Haggblom M.M."/>
            <person name="Woyke T."/>
        </authorList>
    </citation>
    <scope>NUCLEOTIDE SEQUENCE [LARGE SCALE GENOMIC DNA]</scope>
    <source>
        <strain evidence="4">MP5ACTX9</strain>
    </source>
</reference>
<gene>
    <name evidence="3" type="ordered locus">AciX9_3606</name>
</gene>
<feature type="compositionally biased region" description="Gly residues" evidence="1">
    <location>
        <begin position="227"/>
        <end position="238"/>
    </location>
</feature>
<dbReference type="SUPFAM" id="SSF74653">
    <property type="entry name" value="TolA/TonB C-terminal domain"/>
    <property type="match status" value="1"/>
</dbReference>
<evidence type="ECO:0000313" key="3">
    <source>
        <dbReference type="EMBL" id="ADW70609.1"/>
    </source>
</evidence>
<dbReference type="HOGENOM" id="CLU_749602_0_0_0"/>
<accession>E8X4X0</accession>
<organism evidence="4">
    <name type="scientific">Granulicella tundricola (strain ATCC BAA-1859 / DSM 23138 / MP5ACTX9)</name>
    <dbReference type="NCBI Taxonomy" id="1198114"/>
    <lineage>
        <taxon>Bacteria</taxon>
        <taxon>Pseudomonadati</taxon>
        <taxon>Acidobacteriota</taxon>
        <taxon>Terriglobia</taxon>
        <taxon>Terriglobales</taxon>
        <taxon>Acidobacteriaceae</taxon>
        <taxon>Granulicella</taxon>
    </lineage>
</organism>
<feature type="transmembrane region" description="Helical" evidence="2">
    <location>
        <begin position="58"/>
        <end position="80"/>
    </location>
</feature>
<feature type="compositionally biased region" description="Pro residues" evidence="1">
    <location>
        <begin position="1"/>
        <end position="20"/>
    </location>
</feature>
<dbReference type="PRINTS" id="PR01217">
    <property type="entry name" value="PRICHEXTENSN"/>
</dbReference>
<protein>
    <submittedName>
        <fullName evidence="3">TonB-like protein</fullName>
    </submittedName>
</protein>
<dbReference type="OrthoDB" id="120429at2"/>
<dbReference type="RefSeq" id="WP_013581920.1">
    <property type="nucleotide sequence ID" value="NC_015064.1"/>
</dbReference>
<dbReference type="AlphaFoldDB" id="E8X4X0"/>
<feature type="compositionally biased region" description="Low complexity" evidence="1">
    <location>
        <begin position="158"/>
        <end position="173"/>
    </location>
</feature>
<evidence type="ECO:0000256" key="1">
    <source>
        <dbReference type="SAM" id="MobiDB-lite"/>
    </source>
</evidence>
<sequence>MPSLETPPNPAPPTPPPAQQPPVRLQTRRFGELEEHELIHLLDSLDDERSRSRFRESIYVSLLFYVALAWFVLYGPRVLWHSPQIVPVETKRDNKELTYLETPKDLLKHIPKPTTVISDKSAVAQTAHPTPEAKRGTPPPQAAAPRPAPRPLPPTPQPQQQAPPQQQAQVQPQPQQPKPLPPQPAHPQPSQAAIPDAPRPSQSTRPNFGTPMTPGQSIAQAAHDAASGGGQGAGGDNGTGARPGHPGTNTGAEILSDTLGVDFGPYIQRLLRMVRAAWIPLIPEETRPPISKEGSTLIRFTILPDGRLKIGGMHLDASTHDRAIDEAAWGGIVGVGQYPPLPANFKGPELTLRIQFNIVQNHRGAE</sequence>
<evidence type="ECO:0000313" key="4">
    <source>
        <dbReference type="Proteomes" id="UP000000343"/>
    </source>
</evidence>
<keyword evidence="2" id="KW-1133">Transmembrane helix</keyword>
<keyword evidence="2" id="KW-0812">Transmembrane</keyword>
<dbReference type="EMBL" id="CP002480">
    <property type="protein sequence ID" value="ADW70609.1"/>
    <property type="molecule type" value="Genomic_DNA"/>
</dbReference>
<feature type="compositionally biased region" description="Pro residues" evidence="1">
    <location>
        <begin position="137"/>
        <end position="157"/>
    </location>
</feature>
<evidence type="ECO:0000256" key="2">
    <source>
        <dbReference type="SAM" id="Phobius"/>
    </source>
</evidence>